<proteinExistence type="predicted"/>
<evidence type="ECO:0000259" key="1">
    <source>
        <dbReference type="Pfam" id="PF14332"/>
    </source>
</evidence>
<protein>
    <submittedName>
        <fullName evidence="2">DUF4388 domain-containing protein</fullName>
    </submittedName>
</protein>
<gene>
    <name evidence="2" type="ORF">D0433_07555</name>
</gene>
<feature type="domain" description="PatA-like N-terminal" evidence="1">
    <location>
        <begin position="4"/>
        <end position="162"/>
    </location>
</feature>
<evidence type="ECO:0000313" key="2">
    <source>
        <dbReference type="EMBL" id="RFM24139.1"/>
    </source>
</evidence>
<evidence type="ECO:0000313" key="3">
    <source>
        <dbReference type="Proteomes" id="UP000266389"/>
    </source>
</evidence>
<reference evidence="2 3" key="1">
    <citation type="journal article" date="2011" name="ISME J.">
        <title>Community ecology of hot spring cyanobacterial mats: predominant populations and their functional potential.</title>
        <authorList>
            <person name="Klatt C.G."/>
            <person name="Wood J.M."/>
            <person name="Rusch D.B."/>
            <person name="Bateson M.M."/>
            <person name="Hamamura N."/>
            <person name="Heidelberg J.F."/>
            <person name="Grossman A.R."/>
            <person name="Bhaya D."/>
            <person name="Cohan F.M."/>
            <person name="Kuhl M."/>
            <person name="Bryant D.A."/>
            <person name="Ward D.M."/>
        </authorList>
    </citation>
    <scope>NUCLEOTIDE SEQUENCE [LARGE SCALE GENOMIC DNA]</scope>
    <source>
        <strain evidence="2">OS</strain>
    </source>
</reference>
<dbReference type="InterPro" id="IPR025497">
    <property type="entry name" value="PatA-like_N"/>
</dbReference>
<dbReference type="AlphaFoldDB" id="A0A395M032"/>
<dbReference type="EMBL" id="PHFL01000046">
    <property type="protein sequence ID" value="RFM24139.1"/>
    <property type="molecule type" value="Genomic_DNA"/>
</dbReference>
<sequence>MSISGYFTDFSFPELLRFIHGARKTGRLQVKPLDTHEHQSYHFWFRGGNVVTVQHPRLSLQILLPQFCQRAVEALKVYLDRAPAYREPIGTVLKQLQLIQPEELQAIFSRQVIQPMLYQFTLDNAWFKFEPNYELPYEEMTGLSLSPIEAALNGLRRLRNWEPLKTKLPESTSSLMRTSKSFAPYQLTDDEIRVWSLADEKHSLEEIAQRLELSLQEVQKIAFRLMIAGLVDECPGVQVQTAESVQTIEEKDVMSSSFLSNLLGFLKQRA</sequence>
<dbReference type="Proteomes" id="UP000266389">
    <property type="component" value="Unassembled WGS sequence"/>
</dbReference>
<dbReference type="Pfam" id="PF14332">
    <property type="entry name" value="DUF4388"/>
    <property type="match status" value="1"/>
</dbReference>
<name>A0A395M032_9BACT</name>
<organism evidence="2 3">
    <name type="scientific">Candidatus Thermochlorobacter aerophilus</name>
    <dbReference type="NCBI Taxonomy" id="1868324"/>
    <lineage>
        <taxon>Bacteria</taxon>
        <taxon>Pseudomonadati</taxon>
        <taxon>Chlorobiota</taxon>
        <taxon>Chlorobiia</taxon>
        <taxon>Chlorobiales</taxon>
        <taxon>Candidatus Thermochlorobacteriaceae</taxon>
        <taxon>Candidatus Thermochlorobacter</taxon>
    </lineage>
</organism>
<comment type="caution">
    <text evidence="2">The sequence shown here is derived from an EMBL/GenBank/DDBJ whole genome shotgun (WGS) entry which is preliminary data.</text>
</comment>
<accession>A0A395M032</accession>